<evidence type="ECO:0000256" key="2">
    <source>
        <dbReference type="ARBA" id="ARBA00023242"/>
    </source>
</evidence>
<dbReference type="GO" id="GO:0030182">
    <property type="term" value="P:neuron differentiation"/>
    <property type="evidence" value="ECO:0007669"/>
    <property type="project" value="TreeGrafter"/>
</dbReference>
<evidence type="ECO:0000313" key="5">
    <source>
        <dbReference type="Proteomes" id="UP001372834"/>
    </source>
</evidence>
<evidence type="ECO:0000313" key="4">
    <source>
        <dbReference type="EMBL" id="KAK6634390.1"/>
    </source>
</evidence>
<dbReference type="EMBL" id="JAWJWE010000005">
    <property type="protein sequence ID" value="KAK6634390.1"/>
    <property type="molecule type" value="Genomic_DNA"/>
</dbReference>
<feature type="region of interest" description="Disordered" evidence="3">
    <location>
        <begin position="196"/>
        <end position="253"/>
    </location>
</feature>
<feature type="compositionally biased region" description="Low complexity" evidence="3">
    <location>
        <begin position="221"/>
        <end position="251"/>
    </location>
</feature>
<dbReference type="AlphaFoldDB" id="A0AAN8Q3C7"/>
<feature type="compositionally biased region" description="Basic and acidic residues" evidence="3">
    <location>
        <begin position="350"/>
        <end position="361"/>
    </location>
</feature>
<feature type="region of interest" description="Disordered" evidence="3">
    <location>
        <begin position="319"/>
        <end position="397"/>
    </location>
</feature>
<dbReference type="GO" id="GO:0000978">
    <property type="term" value="F:RNA polymerase II cis-regulatory region sequence-specific DNA binding"/>
    <property type="evidence" value="ECO:0007669"/>
    <property type="project" value="TreeGrafter"/>
</dbReference>
<evidence type="ECO:0000256" key="1">
    <source>
        <dbReference type="ARBA" id="ARBA00004123"/>
    </source>
</evidence>
<keyword evidence="2" id="KW-0539">Nucleus</keyword>
<proteinExistence type="predicted"/>
<accession>A0AAN8Q3C7</accession>
<gene>
    <name evidence="4" type="ORF">RUM43_011791</name>
</gene>
<comment type="caution">
    <text evidence="4">The sequence shown here is derived from an EMBL/GenBank/DDBJ whole genome shotgun (WGS) entry which is preliminary data.</text>
</comment>
<dbReference type="PANTHER" id="PTHR24341">
    <property type="entry name" value="HOMEOBOX PROTEIN ENGRAILED"/>
    <property type="match status" value="1"/>
</dbReference>
<name>A0AAN8Q3C7_POLSC</name>
<reference evidence="4 5" key="1">
    <citation type="submission" date="2023-10" db="EMBL/GenBank/DDBJ databases">
        <title>Genomes of two closely related lineages of the louse Polyplax serrata with different host specificities.</title>
        <authorList>
            <person name="Martinu J."/>
            <person name="Tarabai H."/>
            <person name="Stefka J."/>
            <person name="Hypsa V."/>
        </authorList>
    </citation>
    <scope>NUCLEOTIDE SEQUENCE [LARGE SCALE GENOMIC DNA]</scope>
    <source>
        <strain evidence="4">HR10_N</strain>
    </source>
</reference>
<dbReference type="Proteomes" id="UP001372834">
    <property type="component" value="Unassembled WGS sequence"/>
</dbReference>
<feature type="region of interest" description="Disordered" evidence="3">
    <location>
        <begin position="1"/>
        <end position="47"/>
    </location>
</feature>
<dbReference type="GO" id="GO:0005634">
    <property type="term" value="C:nucleus"/>
    <property type="evidence" value="ECO:0007669"/>
    <property type="project" value="UniProtKB-SubCell"/>
</dbReference>
<comment type="subcellular location">
    <subcellularLocation>
        <location evidence="1">Nucleus</location>
    </subcellularLocation>
</comment>
<protein>
    <submittedName>
        <fullName evidence="4">Uncharacterized protein</fullName>
    </submittedName>
</protein>
<dbReference type="PANTHER" id="PTHR24341:SF6">
    <property type="entry name" value="HOMEOBOX PROTEIN INVECTED"/>
    <property type="match status" value="1"/>
</dbReference>
<evidence type="ECO:0000256" key="3">
    <source>
        <dbReference type="SAM" id="MobiDB-lite"/>
    </source>
</evidence>
<feature type="compositionally biased region" description="Basic and acidic residues" evidence="3">
    <location>
        <begin position="203"/>
        <end position="213"/>
    </location>
</feature>
<dbReference type="InterPro" id="IPR050720">
    <property type="entry name" value="Engrailed_Homeobox_TFs"/>
</dbReference>
<organism evidence="4 5">
    <name type="scientific">Polyplax serrata</name>
    <name type="common">Common mouse louse</name>
    <dbReference type="NCBI Taxonomy" id="468196"/>
    <lineage>
        <taxon>Eukaryota</taxon>
        <taxon>Metazoa</taxon>
        <taxon>Ecdysozoa</taxon>
        <taxon>Arthropoda</taxon>
        <taxon>Hexapoda</taxon>
        <taxon>Insecta</taxon>
        <taxon>Pterygota</taxon>
        <taxon>Neoptera</taxon>
        <taxon>Paraneoptera</taxon>
        <taxon>Psocodea</taxon>
        <taxon>Troctomorpha</taxon>
        <taxon>Phthiraptera</taxon>
        <taxon>Anoplura</taxon>
        <taxon>Polyplacidae</taxon>
        <taxon>Polyplax</taxon>
    </lineage>
</organism>
<dbReference type="GO" id="GO:0000981">
    <property type="term" value="F:DNA-binding transcription factor activity, RNA polymerase II-specific"/>
    <property type="evidence" value="ECO:0007669"/>
    <property type="project" value="TreeGrafter"/>
</dbReference>
<sequence length="481" mass="53217">MALEDRCSPSSAATPGPKASSDRPGSDGNAVCVTSPVPSAKNDKSRQICAGSVDESYDLSRTIKVEPDMEMDTYEEKKTTRIWRKISEEDDSKSSSSEVERRLSPGYDKVVKTSLPPEIIHRFSSYSIERFVNSDAGENSIENGVHQHHHPANGQYPMDVTPANYLNVPLFMSKTHKNISMLGVSHQKVTRTMENGRLASSVVEKKSPKHVDSSEEETAENNNNNNNNNDSNGNGNNNSSNHGNSNNNNDGNESRIKFSVEDILKPDFGSKYIQKNSGIWNPLKRTVTPIIRTGDELRKPNRIVQNRTNRGFDIARLTEVESPRACPPQEDFAKRRNSDALPSAKTSSKLQERRKTTDAEGLRLLPDVTVPKDSPTRIPLPSPAASSSSEGDQSIGGKGTELWPAWVYCTRYSDRPSSGEFLFFLWFCRGGSPPRSPGSFFVVFAIIPMPTQKGDEYSSYSPGTLGLTLWYSVWSSSTLKT</sequence>